<evidence type="ECO:0000313" key="2">
    <source>
        <dbReference type="Proteomes" id="UP000265618"/>
    </source>
</evidence>
<feature type="non-terminal residue" evidence="1">
    <location>
        <position position="64"/>
    </location>
</feature>
<organism evidence="1 2">
    <name type="scientific">Kipferlia bialata</name>
    <dbReference type="NCBI Taxonomy" id="797122"/>
    <lineage>
        <taxon>Eukaryota</taxon>
        <taxon>Metamonada</taxon>
        <taxon>Carpediemonas-like organisms</taxon>
        <taxon>Kipferlia</taxon>
    </lineage>
</organism>
<proteinExistence type="predicted"/>
<comment type="caution">
    <text evidence="1">The sequence shown here is derived from an EMBL/GenBank/DDBJ whole genome shotgun (WGS) entry which is preliminary data.</text>
</comment>
<keyword evidence="2" id="KW-1185">Reference proteome</keyword>
<protein>
    <submittedName>
        <fullName evidence="1">Uncharacterized protein</fullName>
    </submittedName>
</protein>
<dbReference type="Proteomes" id="UP000265618">
    <property type="component" value="Unassembled WGS sequence"/>
</dbReference>
<gene>
    <name evidence="1" type="ORF">KIPB_012707</name>
</gene>
<accession>A0A9K3GPM0</accession>
<dbReference type="EMBL" id="BDIP01005719">
    <property type="protein sequence ID" value="GIQ90060.1"/>
    <property type="molecule type" value="Genomic_DNA"/>
</dbReference>
<dbReference type="AlphaFoldDB" id="A0A9K3GPM0"/>
<evidence type="ECO:0000313" key="1">
    <source>
        <dbReference type="EMBL" id="GIQ90060.1"/>
    </source>
</evidence>
<name>A0A9K3GPM0_9EUKA</name>
<sequence length="64" mass="7138">GTTISLDSLPPTDTPLRWGLITLVPQCTMMDGKEVGEREAVEAEWWVRPPVDILRAGQSLIVYE</sequence>
<reference evidence="1 2" key="1">
    <citation type="journal article" date="2018" name="PLoS ONE">
        <title>The draft genome of Kipferlia bialata reveals reductive genome evolution in fornicate parasites.</title>
        <authorList>
            <person name="Tanifuji G."/>
            <person name="Takabayashi S."/>
            <person name="Kume K."/>
            <person name="Takagi M."/>
            <person name="Nakayama T."/>
            <person name="Kamikawa R."/>
            <person name="Inagaki Y."/>
            <person name="Hashimoto T."/>
        </authorList>
    </citation>
    <scope>NUCLEOTIDE SEQUENCE [LARGE SCALE GENOMIC DNA]</scope>
    <source>
        <strain evidence="1">NY0173</strain>
    </source>
</reference>